<reference evidence="1" key="1">
    <citation type="submission" date="2022-08" db="EMBL/GenBank/DDBJ databases">
        <title>Genome Sequence of Lecanicillium fungicola.</title>
        <authorList>
            <person name="Buettner E."/>
        </authorList>
    </citation>
    <scope>NUCLEOTIDE SEQUENCE</scope>
    <source>
        <strain evidence="1">Babe33</strain>
    </source>
</reference>
<evidence type="ECO:0000313" key="2">
    <source>
        <dbReference type="Proteomes" id="UP001143910"/>
    </source>
</evidence>
<organism evidence="1 2">
    <name type="scientific">Zarea fungicola</name>
    <dbReference type="NCBI Taxonomy" id="93591"/>
    <lineage>
        <taxon>Eukaryota</taxon>
        <taxon>Fungi</taxon>
        <taxon>Dikarya</taxon>
        <taxon>Ascomycota</taxon>
        <taxon>Pezizomycotina</taxon>
        <taxon>Sordariomycetes</taxon>
        <taxon>Hypocreomycetidae</taxon>
        <taxon>Hypocreales</taxon>
        <taxon>Cordycipitaceae</taxon>
        <taxon>Zarea</taxon>
    </lineage>
</organism>
<protein>
    <submittedName>
        <fullName evidence="1">Uncharacterized protein</fullName>
    </submittedName>
</protein>
<keyword evidence="2" id="KW-1185">Reference proteome</keyword>
<accession>A0ACC1NN49</accession>
<gene>
    <name evidence="1" type="ORF">NQ176_g2758</name>
</gene>
<sequence length="1342" mass="150152">MAQVFGPSPFGQSDFLIVFEQLCILIPAVTILCSVPLYRAKAKETTFRAQITLSLKLKLAIVSVLAAIQLELIRQSWQHLSQLKLMRIAALAACLSPLGMACIIYVEDRCTVKTAPFITVFMTFTTIIDLFVSRTYFSYDQPNYAMVVLKLALFCLEQVPKQPRQLPNVDEPTSDPGNVSQLWNIALFKWAMHFLGFQKNIANENITFIDEELDAEKLSQRFTLHWKEADQTSRLALIKTCVRSGRRLYLSTFPPRLLRVVFDLAQCFLVRDIIQALCVPNLPKAIITGLTSATVLIYFGSVMSGVWFSHATNRFVAAVTTMVQDALFNKRLSLNADSIDAATMASLMNNDIMLLERFIKDNHDWWAGLIEIILGLSALGALAGPACLLAIVPAIVASLMTIFAAKKSWIGHLNWHKRVDHHAAVASNILAQIQEVKMLGLGTPLSKHMQKQQEAEIKASMVTLQCTTIKHAFKSVTALAAVAIVYASQSSTQSFSTANFFCAFMLSMYLCRPLAIACQVMDIRFVGLAGVVTLQQFLAQEERVDDRVYLHELSSTNERPAVVKALRGVDELIRKRHGTPLNRYAVQFMGVSVALDDIPVIIGQNIYDPEWLRTVIYICALDADLARLPSGELTLTGINGCNLNGGQKRRLSLQSLARALYAKTEILLLDNIFSGLDKETSSVIRIRLFGEIRVLTLNHTTIIMTTNMSEHLVDANLVLEVTGDGRVKERSLQSREASPRYAPQNRAGGSAPAKETIDDDELTLPSFHPPSDGLVPYATHVDRKYNDLSLFSFFLRPAGGTTLFTWLIAVTLGAVMEKLPDGYRYFALFAVSCFANPFFNAFTAISQFYFVYPRTAAALYRKLADTTCRATLEFLTATETTVLTDKFCKDVPLATQRLPIFIMQLNFGFVLIATYLVVFYRIDPTMLLPSYLVAVIIILQYLHRQNNRRLSTRNGVTSARLSEFVAETTNGVEHIYAFQWQPKVVSKFRLLLAEMQQVRYHERSARDWRTGVLEKTGAVLAISAVTKGLYSNGEIDSAFVGYALITLFNFKIVTRMVLENLIRSEATLSGLDKVREFTETTPLEKDAENFPDVSAGWAREGKVDLNCVSAPEGDGKQVLENVSITINPGQIVGIAGRAGSGKTSLLLAILNLLGFSGSICIDDREIRTIPRDTLRSRITSITQFGLELKGSVRLNMDPFDPFLRPSTFFLEDEMLKGILRRVALWDFVEEHGGLDADFAEMNFSYEQNQLFQLARAILHKQAMRTKIVLIDEGTTGTDLETETLIHQVIREVFNDCTILIVSHRMSLFDEADVILRLDNGRAKIYNYERDQGRWVASEWNTS</sequence>
<dbReference type="EMBL" id="JANJQO010000214">
    <property type="protein sequence ID" value="KAJ2980243.1"/>
    <property type="molecule type" value="Genomic_DNA"/>
</dbReference>
<dbReference type="Proteomes" id="UP001143910">
    <property type="component" value="Unassembled WGS sequence"/>
</dbReference>
<evidence type="ECO:0000313" key="1">
    <source>
        <dbReference type="EMBL" id="KAJ2980243.1"/>
    </source>
</evidence>
<comment type="caution">
    <text evidence="1">The sequence shown here is derived from an EMBL/GenBank/DDBJ whole genome shotgun (WGS) entry which is preliminary data.</text>
</comment>
<proteinExistence type="predicted"/>
<name>A0ACC1NN49_9HYPO</name>